<keyword evidence="3" id="KW-0805">Transcription regulation</keyword>
<reference evidence="7 8" key="1">
    <citation type="journal article" date="2020" name="Microorganisms">
        <title>Osmotic Adaptation and Compatible Solute Biosynthesis of Phototrophic Bacteria as Revealed from Genome Analyses.</title>
        <authorList>
            <person name="Imhoff J.F."/>
            <person name="Rahn T."/>
            <person name="Kunzel S."/>
            <person name="Keller A."/>
            <person name="Neulinger S.C."/>
        </authorList>
    </citation>
    <scope>NUCLEOTIDE SEQUENCE [LARGE SCALE GENOMIC DNA]</scope>
    <source>
        <strain evidence="7 8">DSM 15382</strain>
    </source>
</reference>
<dbReference type="InterPro" id="IPR055166">
    <property type="entry name" value="Transc_reg_Sar_Rot_HTH"/>
</dbReference>
<comment type="caution">
    <text evidence="7">The sequence shown here is derived from an EMBL/GenBank/DDBJ whole genome shotgun (WGS) entry which is preliminary data.</text>
</comment>
<dbReference type="PANTHER" id="PTHR33164:SF5">
    <property type="entry name" value="ORGANIC HYDROPEROXIDE RESISTANCE TRANSCRIPTIONAL REGULATOR"/>
    <property type="match status" value="1"/>
</dbReference>
<sequence length="149" mass="16772">MTTDGTPEGTPLDIDDFLCFALHSTAQAVVRANKPMLDAVGLTYPQYLVMVVLWAEDGQTVGRIGERLFLESNTLTPLLKRLEAAGYVTRQRCPEDERQVRIRLTEAGRALRRKASAHRPEWVDRMGRDAAELEELRARVTALRNKLAP</sequence>
<accession>A0ABS1CZ12</accession>
<gene>
    <name evidence="7" type="ORF">CKO45_15710</name>
</gene>
<dbReference type="EMBL" id="NRSG01000117">
    <property type="protein sequence ID" value="MBK1659679.1"/>
    <property type="molecule type" value="Genomic_DNA"/>
</dbReference>
<evidence type="ECO:0000313" key="8">
    <source>
        <dbReference type="Proteomes" id="UP000697995"/>
    </source>
</evidence>
<comment type="subcellular location">
    <subcellularLocation>
        <location evidence="1">Cytoplasm</location>
    </subcellularLocation>
</comment>
<name>A0ABS1CZ12_9PROT</name>
<dbReference type="PRINTS" id="PR00598">
    <property type="entry name" value="HTHMARR"/>
</dbReference>
<keyword evidence="5" id="KW-0804">Transcription</keyword>
<dbReference type="InterPro" id="IPR000835">
    <property type="entry name" value="HTH_MarR-typ"/>
</dbReference>
<dbReference type="PROSITE" id="PS50995">
    <property type="entry name" value="HTH_MARR_2"/>
    <property type="match status" value="1"/>
</dbReference>
<evidence type="ECO:0000256" key="1">
    <source>
        <dbReference type="ARBA" id="ARBA00004496"/>
    </source>
</evidence>
<dbReference type="Gene3D" id="1.10.10.10">
    <property type="entry name" value="Winged helix-like DNA-binding domain superfamily/Winged helix DNA-binding domain"/>
    <property type="match status" value="1"/>
</dbReference>
<dbReference type="Pfam" id="PF22381">
    <property type="entry name" value="Staph_reg_Sar_Rot"/>
    <property type="match status" value="1"/>
</dbReference>
<keyword evidence="4" id="KW-0238">DNA-binding</keyword>
<dbReference type="InterPro" id="IPR036388">
    <property type="entry name" value="WH-like_DNA-bd_sf"/>
</dbReference>
<evidence type="ECO:0000256" key="5">
    <source>
        <dbReference type="ARBA" id="ARBA00023163"/>
    </source>
</evidence>
<evidence type="ECO:0000313" key="7">
    <source>
        <dbReference type="EMBL" id="MBK1659679.1"/>
    </source>
</evidence>
<organism evidence="7 8">
    <name type="scientific">Paracraurococcus ruber</name>
    <dbReference type="NCBI Taxonomy" id="77675"/>
    <lineage>
        <taxon>Bacteria</taxon>
        <taxon>Pseudomonadati</taxon>
        <taxon>Pseudomonadota</taxon>
        <taxon>Alphaproteobacteria</taxon>
        <taxon>Acetobacterales</taxon>
        <taxon>Roseomonadaceae</taxon>
        <taxon>Paracraurococcus</taxon>
    </lineage>
</organism>
<dbReference type="Proteomes" id="UP000697995">
    <property type="component" value="Unassembled WGS sequence"/>
</dbReference>
<evidence type="ECO:0000256" key="2">
    <source>
        <dbReference type="ARBA" id="ARBA00022490"/>
    </source>
</evidence>
<feature type="domain" description="HTH marR-type" evidence="6">
    <location>
        <begin position="15"/>
        <end position="145"/>
    </location>
</feature>
<dbReference type="SUPFAM" id="SSF46785">
    <property type="entry name" value="Winged helix' DNA-binding domain"/>
    <property type="match status" value="1"/>
</dbReference>
<evidence type="ECO:0000256" key="3">
    <source>
        <dbReference type="ARBA" id="ARBA00023015"/>
    </source>
</evidence>
<dbReference type="SMART" id="SM00347">
    <property type="entry name" value="HTH_MARR"/>
    <property type="match status" value="1"/>
</dbReference>
<keyword evidence="8" id="KW-1185">Reference proteome</keyword>
<dbReference type="RefSeq" id="WP_133221154.1">
    <property type="nucleotide sequence ID" value="NZ_NRSG01000117.1"/>
</dbReference>
<evidence type="ECO:0000256" key="4">
    <source>
        <dbReference type="ARBA" id="ARBA00023125"/>
    </source>
</evidence>
<dbReference type="InterPro" id="IPR039422">
    <property type="entry name" value="MarR/SlyA-like"/>
</dbReference>
<protein>
    <submittedName>
        <fullName evidence="7">MarR family transcriptional regulator</fullName>
    </submittedName>
</protein>
<proteinExistence type="predicted"/>
<dbReference type="InterPro" id="IPR036390">
    <property type="entry name" value="WH_DNA-bd_sf"/>
</dbReference>
<keyword evidence="2" id="KW-0963">Cytoplasm</keyword>
<dbReference type="PANTHER" id="PTHR33164">
    <property type="entry name" value="TRANSCRIPTIONAL REGULATOR, MARR FAMILY"/>
    <property type="match status" value="1"/>
</dbReference>
<evidence type="ECO:0000259" key="6">
    <source>
        <dbReference type="PROSITE" id="PS50995"/>
    </source>
</evidence>